<gene>
    <name evidence="1" type="ORF">I8Y21_005008</name>
</gene>
<comment type="caution">
    <text evidence="1">The sequence shown here is derived from an EMBL/GenBank/DDBJ whole genome shotgun (WGS) entry which is preliminary data.</text>
</comment>
<proteinExistence type="predicted"/>
<reference evidence="1" key="2">
    <citation type="submission" date="2020-11" db="EMBL/GenBank/DDBJ databases">
        <authorList>
            <consortium name="NCBI Pathogen Detection Project"/>
        </authorList>
    </citation>
    <scope>NUCLEOTIDE SEQUENCE</scope>
    <source>
        <strain evidence="1">R404</strain>
    </source>
</reference>
<dbReference type="Proteomes" id="UP000856143">
    <property type="component" value="Unassembled WGS sequence"/>
</dbReference>
<evidence type="ECO:0000313" key="1">
    <source>
        <dbReference type="EMBL" id="HAT1684231.1"/>
    </source>
</evidence>
<reference evidence="1" key="1">
    <citation type="journal article" date="2018" name="Genome Biol.">
        <title>SKESA: strategic k-mer extension for scrupulous assemblies.</title>
        <authorList>
            <person name="Souvorov A."/>
            <person name="Agarwala R."/>
            <person name="Lipman D.J."/>
        </authorList>
    </citation>
    <scope>NUCLEOTIDE SEQUENCE</scope>
    <source>
        <strain evidence="1">R404</strain>
    </source>
</reference>
<accession>A0AAN5LCH8</accession>
<dbReference type="EMBL" id="DACSEO010000089">
    <property type="protein sequence ID" value="HAT1684231.1"/>
    <property type="molecule type" value="Genomic_DNA"/>
</dbReference>
<name>A0AAN5LCH8_KLEOX</name>
<protein>
    <submittedName>
        <fullName evidence="1">Uncharacterized protein</fullName>
    </submittedName>
</protein>
<organism evidence="1 2">
    <name type="scientific">Klebsiella oxytoca</name>
    <dbReference type="NCBI Taxonomy" id="571"/>
    <lineage>
        <taxon>Bacteria</taxon>
        <taxon>Pseudomonadati</taxon>
        <taxon>Pseudomonadota</taxon>
        <taxon>Gammaproteobacteria</taxon>
        <taxon>Enterobacterales</taxon>
        <taxon>Enterobacteriaceae</taxon>
        <taxon>Klebsiella/Raoultella group</taxon>
        <taxon>Klebsiella</taxon>
    </lineage>
</organism>
<evidence type="ECO:0000313" key="2">
    <source>
        <dbReference type="Proteomes" id="UP000856143"/>
    </source>
</evidence>
<dbReference type="AlphaFoldDB" id="A0AAN5LCH8"/>
<sequence>MMLITLELQAYHEPCRSRLTLGTFCPDGIPGLADVIAAYAGKQAIPSGDHERTFRGQRWRVRRVPAPDFMAFLREWRHTPAVNAFLSRHTRLVCTSLSRIPGMHCCAWVHEAIVAESTVLTAETGRRRRKRRREATQAI</sequence>